<gene>
    <name evidence="4" type="ORF">HYX28_01080</name>
</gene>
<dbReference type="PROSITE" id="PS51257">
    <property type="entry name" value="PROKAR_LIPOPROTEIN"/>
    <property type="match status" value="1"/>
</dbReference>
<feature type="region of interest" description="Disordered" evidence="3">
    <location>
        <begin position="363"/>
        <end position="407"/>
    </location>
</feature>
<dbReference type="Gene3D" id="2.120.10.30">
    <property type="entry name" value="TolB, C-terminal domain"/>
    <property type="match status" value="1"/>
</dbReference>
<keyword evidence="1" id="KW-0677">Repeat</keyword>
<dbReference type="PROSITE" id="PS51125">
    <property type="entry name" value="NHL"/>
    <property type="match status" value="2"/>
</dbReference>
<evidence type="ECO:0000313" key="4">
    <source>
        <dbReference type="EMBL" id="MBI2677354.1"/>
    </source>
</evidence>
<dbReference type="InterPro" id="IPR050952">
    <property type="entry name" value="TRIM-NHL_E3_ligases"/>
</dbReference>
<accession>A0A932ENI6</accession>
<dbReference type="InterPro" id="IPR011042">
    <property type="entry name" value="6-blade_b-propeller_TolB-like"/>
</dbReference>
<evidence type="ECO:0000256" key="1">
    <source>
        <dbReference type="ARBA" id="ARBA00022737"/>
    </source>
</evidence>
<name>A0A932ENI6_9BACT</name>
<dbReference type="Proteomes" id="UP000779809">
    <property type="component" value="Unassembled WGS sequence"/>
</dbReference>
<dbReference type="SUPFAM" id="SSF63829">
    <property type="entry name" value="Calcium-dependent phosphotriesterase"/>
    <property type="match status" value="2"/>
</dbReference>
<dbReference type="AlphaFoldDB" id="A0A932ENI6"/>
<dbReference type="Pfam" id="PF01436">
    <property type="entry name" value="NHL"/>
    <property type="match status" value="1"/>
</dbReference>
<dbReference type="PANTHER" id="PTHR24104">
    <property type="entry name" value="E3 UBIQUITIN-PROTEIN LIGASE NHLRC1-RELATED"/>
    <property type="match status" value="1"/>
</dbReference>
<evidence type="ECO:0000313" key="5">
    <source>
        <dbReference type="Proteomes" id="UP000779809"/>
    </source>
</evidence>
<comment type="caution">
    <text evidence="4">The sequence shown here is derived from an EMBL/GenBank/DDBJ whole genome shotgun (WGS) entry which is preliminary data.</text>
</comment>
<dbReference type="EMBL" id="JACPNR010000004">
    <property type="protein sequence ID" value="MBI2677354.1"/>
    <property type="molecule type" value="Genomic_DNA"/>
</dbReference>
<sequence length="431" mass="44668">MHKRSKWMYGAWAVLTLVSVALFGCSSGELASLLGGGGGAATTRLLVVDYGNSRTMLYNLPITTNAPAIVAFGQPDLNSGACATSATTQCSPNDSTMDPSGNVWVADYGNCRILKYAPPFTTGMAASVAIGQPDMTSSGCGVGPSSLDSPANVAFDRNGNMFVLDWENNRVLEFQPPFTTGMSASVVLGQVDLNSSACTTTANGLCDPWQGIAIDANGNLWVGDRGNCRAVRYSPPFTTNMAATLVMGQPDFTSSNCGTSATLNDGLSGVAVDPSGNLWAVDAANNRVLKFAAPLSNGMAATVVIGQPDFTSSGSGTTASTMRSVYDVAFDSSGNLYIAESGNNRVTLFAPPFATGMSATKVLGQPDLTSSGSGTSSGVRARRRNPSPAAAGEGTLSPQSPEEWEVSHNQSRLCPYIGFSKRLSHTPSLNP</sequence>
<evidence type="ECO:0000256" key="3">
    <source>
        <dbReference type="SAM" id="MobiDB-lite"/>
    </source>
</evidence>
<proteinExistence type="predicted"/>
<reference evidence="4" key="1">
    <citation type="submission" date="2020-07" db="EMBL/GenBank/DDBJ databases">
        <title>Huge and variable diversity of episymbiotic CPR bacteria and DPANN archaea in groundwater ecosystems.</title>
        <authorList>
            <person name="He C.Y."/>
            <person name="Keren R."/>
            <person name="Whittaker M."/>
            <person name="Farag I.F."/>
            <person name="Doudna J."/>
            <person name="Cate J.H.D."/>
            <person name="Banfield J.F."/>
        </authorList>
    </citation>
    <scope>NUCLEOTIDE SEQUENCE</scope>
    <source>
        <strain evidence="4">NC_groundwater_580_Pr5_B-0.1um_64_19</strain>
    </source>
</reference>
<dbReference type="GO" id="GO:0008270">
    <property type="term" value="F:zinc ion binding"/>
    <property type="evidence" value="ECO:0007669"/>
    <property type="project" value="UniProtKB-KW"/>
</dbReference>
<feature type="repeat" description="NHL" evidence="2">
    <location>
        <begin position="90"/>
        <end position="119"/>
    </location>
</feature>
<protein>
    <submittedName>
        <fullName evidence="4">NHL repeat-containing protein</fullName>
    </submittedName>
</protein>
<dbReference type="Gene3D" id="2.40.10.500">
    <property type="match status" value="2"/>
</dbReference>
<feature type="repeat" description="NHL" evidence="2">
    <location>
        <begin position="327"/>
        <end position="352"/>
    </location>
</feature>
<dbReference type="InterPro" id="IPR001258">
    <property type="entry name" value="NHL_repeat"/>
</dbReference>
<organism evidence="4 5">
    <name type="scientific">Candidatus Korobacter versatilis</name>
    <dbReference type="NCBI Taxonomy" id="658062"/>
    <lineage>
        <taxon>Bacteria</taxon>
        <taxon>Pseudomonadati</taxon>
        <taxon>Acidobacteriota</taxon>
        <taxon>Terriglobia</taxon>
        <taxon>Terriglobales</taxon>
        <taxon>Candidatus Korobacteraceae</taxon>
        <taxon>Candidatus Korobacter</taxon>
    </lineage>
</organism>
<evidence type="ECO:0000256" key="2">
    <source>
        <dbReference type="PROSITE-ProRule" id="PRU00504"/>
    </source>
</evidence>
<dbReference type="CDD" id="cd05819">
    <property type="entry name" value="NHL"/>
    <property type="match status" value="1"/>
</dbReference>
<feature type="compositionally biased region" description="Low complexity" evidence="3">
    <location>
        <begin position="369"/>
        <end position="378"/>
    </location>
</feature>
<dbReference type="PANTHER" id="PTHR24104:SF25">
    <property type="entry name" value="PROTEIN LIN-41"/>
    <property type="match status" value="1"/>
</dbReference>